<keyword evidence="7" id="KW-0539">Nucleus</keyword>
<proteinExistence type="predicted"/>
<evidence type="ECO:0000259" key="9">
    <source>
        <dbReference type="PROSITE" id="PS50048"/>
    </source>
</evidence>
<dbReference type="Proteomes" id="UP000789739">
    <property type="component" value="Unassembled WGS sequence"/>
</dbReference>
<reference evidence="10" key="1">
    <citation type="submission" date="2021-06" db="EMBL/GenBank/DDBJ databases">
        <authorList>
            <person name="Kallberg Y."/>
            <person name="Tangrot J."/>
            <person name="Rosling A."/>
        </authorList>
    </citation>
    <scope>NUCLEOTIDE SEQUENCE</scope>
    <source>
        <strain evidence="10">BR232B</strain>
    </source>
</reference>
<evidence type="ECO:0000256" key="3">
    <source>
        <dbReference type="ARBA" id="ARBA00022833"/>
    </source>
</evidence>
<sequence length="424" mass="47615">MNSNQQYYGSEVDSSTSSQTATPSLQQQQSQHNSPSQTLQNQHELEQQESNPAETSVKAEPEQQTDESPNGKDSETKKKRAGPKRRKVTHACVYCRRSHMTCDDGRPCQRCIKRSIGHLCHDEPKGAHGAQIMNQPPAVVTQNVMNALSHVNSEVLCGPPNLANVSLSGYNPIPSYSQFPTAPLTFASEHMGNEFTVITDFLESANGHHTYQHADGTLVNTTEKFFLIAADPSDGTSQDRLMQVIAAKFEAGLLKPYNYVNGYARLQKHMETHMSNLSRQRIVNSLGKFRPHFRAVAQSLTDMDLVLVEEAFERLLLDYDRVFSSMGIPACLWRRSGEIYKGNEEFAKLIGVPTETLREGRMCIYELMAEDSAVNYWEKYGNIAFDPGQKAVLTSCILKNPDPESRTTIQCCFSFTIRRDKYNM</sequence>
<accession>A0A9N8WD84</accession>
<dbReference type="InterPro" id="IPR053045">
    <property type="entry name" value="Zinc_cluster_trans_reg"/>
</dbReference>
<comment type="caution">
    <text evidence="10">The sequence shown here is derived from an EMBL/GenBank/DDBJ whole genome shotgun (WGS) entry which is preliminary data.</text>
</comment>
<dbReference type="SMART" id="SM00066">
    <property type="entry name" value="GAL4"/>
    <property type="match status" value="1"/>
</dbReference>
<evidence type="ECO:0000256" key="7">
    <source>
        <dbReference type="ARBA" id="ARBA00023242"/>
    </source>
</evidence>
<dbReference type="Gene3D" id="4.10.240.10">
    <property type="entry name" value="Zn(2)-C6 fungal-type DNA-binding domain"/>
    <property type="match status" value="1"/>
</dbReference>
<evidence type="ECO:0000313" key="11">
    <source>
        <dbReference type="Proteomes" id="UP000789739"/>
    </source>
</evidence>
<dbReference type="PROSITE" id="PS50048">
    <property type="entry name" value="ZN2_CY6_FUNGAL_2"/>
    <property type="match status" value="1"/>
</dbReference>
<dbReference type="FunFam" id="4.10.240.10:FF:000002">
    <property type="entry name" value="Zn cluster transcription factor Rds2"/>
    <property type="match status" value="1"/>
</dbReference>
<dbReference type="PROSITE" id="PS00463">
    <property type="entry name" value="ZN2_CY6_FUNGAL_1"/>
    <property type="match status" value="1"/>
</dbReference>
<dbReference type="Pfam" id="PF00172">
    <property type="entry name" value="Zn_clus"/>
    <property type="match status" value="1"/>
</dbReference>
<keyword evidence="11" id="KW-1185">Reference proteome</keyword>
<dbReference type="PANTHER" id="PTHR31986">
    <property type="entry name" value="REGULATOR OF DRUG SENSITIVITY 2"/>
    <property type="match status" value="1"/>
</dbReference>
<dbReference type="CDD" id="cd00067">
    <property type="entry name" value="GAL4"/>
    <property type="match status" value="1"/>
</dbReference>
<dbReference type="EMBL" id="CAJVPI010000102">
    <property type="protein sequence ID" value="CAG8480477.1"/>
    <property type="molecule type" value="Genomic_DNA"/>
</dbReference>
<dbReference type="Pfam" id="PF24990">
    <property type="entry name" value="PAS_13"/>
    <property type="match status" value="1"/>
</dbReference>
<evidence type="ECO:0000256" key="2">
    <source>
        <dbReference type="ARBA" id="ARBA00022723"/>
    </source>
</evidence>
<dbReference type="InterPro" id="IPR036864">
    <property type="entry name" value="Zn2-C6_fun-type_DNA-bd_sf"/>
</dbReference>
<organism evidence="10 11">
    <name type="scientific">Paraglomus brasilianum</name>
    <dbReference type="NCBI Taxonomy" id="144538"/>
    <lineage>
        <taxon>Eukaryota</taxon>
        <taxon>Fungi</taxon>
        <taxon>Fungi incertae sedis</taxon>
        <taxon>Mucoromycota</taxon>
        <taxon>Glomeromycotina</taxon>
        <taxon>Glomeromycetes</taxon>
        <taxon>Paraglomerales</taxon>
        <taxon>Paraglomeraceae</taxon>
        <taxon>Paraglomus</taxon>
    </lineage>
</organism>
<evidence type="ECO:0000256" key="1">
    <source>
        <dbReference type="ARBA" id="ARBA00004123"/>
    </source>
</evidence>
<dbReference type="SUPFAM" id="SSF57701">
    <property type="entry name" value="Zn2/Cys6 DNA-binding domain"/>
    <property type="match status" value="1"/>
</dbReference>
<dbReference type="InterPro" id="IPR056751">
    <property type="entry name" value="PAS_13"/>
</dbReference>
<evidence type="ECO:0000256" key="4">
    <source>
        <dbReference type="ARBA" id="ARBA00023015"/>
    </source>
</evidence>
<gene>
    <name evidence="10" type="ORF">PBRASI_LOCUS1550</name>
</gene>
<keyword evidence="6" id="KW-0804">Transcription</keyword>
<keyword evidence="5" id="KW-0238">DNA-binding</keyword>
<dbReference type="InterPro" id="IPR001138">
    <property type="entry name" value="Zn2Cys6_DnaBD"/>
</dbReference>
<feature type="region of interest" description="Disordered" evidence="8">
    <location>
        <begin position="1"/>
        <end position="83"/>
    </location>
</feature>
<comment type="subcellular location">
    <subcellularLocation>
        <location evidence="1">Nucleus</location>
    </subcellularLocation>
</comment>
<keyword evidence="4" id="KW-0805">Transcription regulation</keyword>
<evidence type="ECO:0000256" key="5">
    <source>
        <dbReference type="ARBA" id="ARBA00023125"/>
    </source>
</evidence>
<evidence type="ECO:0000256" key="8">
    <source>
        <dbReference type="SAM" id="MobiDB-lite"/>
    </source>
</evidence>
<dbReference type="GO" id="GO:0000977">
    <property type="term" value="F:RNA polymerase II transcription regulatory region sequence-specific DNA binding"/>
    <property type="evidence" value="ECO:0007669"/>
    <property type="project" value="TreeGrafter"/>
</dbReference>
<dbReference type="PANTHER" id="PTHR31986:SF7">
    <property type="entry name" value="REGULATOR OF DRUG SENSITIVITY 2"/>
    <property type="match status" value="1"/>
</dbReference>
<protein>
    <submittedName>
        <fullName evidence="10">9891_t:CDS:1</fullName>
    </submittedName>
</protein>
<keyword evidence="3" id="KW-0862">Zinc</keyword>
<feature type="domain" description="Zn(2)-C6 fungal-type" evidence="9">
    <location>
        <begin position="91"/>
        <end position="120"/>
    </location>
</feature>
<dbReference type="GO" id="GO:0000981">
    <property type="term" value="F:DNA-binding transcription factor activity, RNA polymerase II-specific"/>
    <property type="evidence" value="ECO:0007669"/>
    <property type="project" value="InterPro"/>
</dbReference>
<feature type="compositionally biased region" description="Low complexity" evidence="8">
    <location>
        <begin position="14"/>
        <end position="38"/>
    </location>
</feature>
<dbReference type="GO" id="GO:0008270">
    <property type="term" value="F:zinc ion binding"/>
    <property type="evidence" value="ECO:0007669"/>
    <property type="project" value="InterPro"/>
</dbReference>
<evidence type="ECO:0000313" key="10">
    <source>
        <dbReference type="EMBL" id="CAG8480477.1"/>
    </source>
</evidence>
<name>A0A9N8WD84_9GLOM</name>
<dbReference type="AlphaFoldDB" id="A0A9N8WD84"/>
<dbReference type="GO" id="GO:0005634">
    <property type="term" value="C:nucleus"/>
    <property type="evidence" value="ECO:0007669"/>
    <property type="project" value="UniProtKB-SubCell"/>
</dbReference>
<keyword evidence="2" id="KW-0479">Metal-binding</keyword>
<evidence type="ECO:0000256" key="6">
    <source>
        <dbReference type="ARBA" id="ARBA00023163"/>
    </source>
</evidence>
<dbReference type="OrthoDB" id="65716at2759"/>